<dbReference type="Gene3D" id="3.90.25.10">
    <property type="entry name" value="UDP-galactose 4-epimerase, domain 1"/>
    <property type="match status" value="1"/>
</dbReference>
<dbReference type="InterPro" id="IPR001509">
    <property type="entry name" value="Epimerase_deHydtase"/>
</dbReference>
<dbReference type="Proteomes" id="UP000515291">
    <property type="component" value="Chromosome"/>
</dbReference>
<evidence type="ECO:0000256" key="4">
    <source>
        <dbReference type="ARBA" id="ARBA00007637"/>
    </source>
</evidence>
<dbReference type="PANTHER" id="PTHR43725:SF53">
    <property type="entry name" value="UDP-ARABINOSE 4-EPIMERASE 1"/>
    <property type="match status" value="1"/>
</dbReference>
<feature type="domain" description="NAD-dependent epimerase/dehydratase" evidence="11">
    <location>
        <begin position="7"/>
        <end position="255"/>
    </location>
</feature>
<gene>
    <name evidence="12" type="primary">galE</name>
    <name evidence="12" type="ORF">HB776_03565</name>
</gene>
<evidence type="ECO:0000256" key="7">
    <source>
        <dbReference type="ARBA" id="ARBA00023027"/>
    </source>
</evidence>
<dbReference type="CDD" id="cd05247">
    <property type="entry name" value="UDP_G4E_1_SDR_e"/>
    <property type="match status" value="1"/>
</dbReference>
<accession>A0A7G6TUJ2</accession>
<evidence type="ECO:0000256" key="5">
    <source>
        <dbReference type="ARBA" id="ARBA00013189"/>
    </source>
</evidence>
<dbReference type="PANTHER" id="PTHR43725">
    <property type="entry name" value="UDP-GLUCOSE 4-EPIMERASE"/>
    <property type="match status" value="1"/>
</dbReference>
<dbReference type="RefSeq" id="WP_184515187.1">
    <property type="nucleotide sequence ID" value="NZ_CP050292.1"/>
</dbReference>
<evidence type="ECO:0000259" key="11">
    <source>
        <dbReference type="Pfam" id="PF01370"/>
    </source>
</evidence>
<evidence type="ECO:0000313" key="13">
    <source>
        <dbReference type="Proteomes" id="UP000515291"/>
    </source>
</evidence>
<dbReference type="Gene3D" id="3.40.50.720">
    <property type="entry name" value="NAD(P)-binding Rossmann-like Domain"/>
    <property type="match status" value="1"/>
</dbReference>
<dbReference type="UniPathway" id="UPA00214"/>
<dbReference type="KEGG" id="trb:HB776_03565"/>
<evidence type="ECO:0000256" key="2">
    <source>
        <dbReference type="ARBA" id="ARBA00001911"/>
    </source>
</evidence>
<comment type="pathway">
    <text evidence="3 10">Carbohydrate metabolism; galactose metabolism.</text>
</comment>
<keyword evidence="7 10" id="KW-0520">NAD</keyword>
<comment type="cofactor">
    <cofactor evidence="2 10">
        <name>NAD(+)</name>
        <dbReference type="ChEBI" id="CHEBI:57540"/>
    </cofactor>
</comment>
<evidence type="ECO:0000256" key="9">
    <source>
        <dbReference type="ARBA" id="ARBA00023277"/>
    </source>
</evidence>
<comment type="catalytic activity">
    <reaction evidence="1 10">
        <text>UDP-alpha-D-glucose = UDP-alpha-D-galactose</text>
        <dbReference type="Rhea" id="RHEA:22168"/>
        <dbReference type="ChEBI" id="CHEBI:58885"/>
        <dbReference type="ChEBI" id="CHEBI:66914"/>
        <dbReference type="EC" id="5.1.3.2"/>
    </reaction>
</comment>
<dbReference type="AlphaFoldDB" id="A0A7G6TUJ2"/>
<dbReference type="EC" id="5.1.3.2" evidence="5 10"/>
<name>A0A7G6TUJ2_9BRAD</name>
<dbReference type="InterPro" id="IPR005886">
    <property type="entry name" value="UDP_G4E"/>
</dbReference>
<evidence type="ECO:0000256" key="1">
    <source>
        <dbReference type="ARBA" id="ARBA00000083"/>
    </source>
</evidence>
<protein>
    <recommendedName>
        <fullName evidence="6 10">UDP-glucose 4-epimerase</fullName>
        <ecNumber evidence="5 10">5.1.3.2</ecNumber>
    </recommendedName>
</protein>
<keyword evidence="9 10" id="KW-0119">Carbohydrate metabolism</keyword>
<comment type="subunit">
    <text evidence="10">Homodimer.</text>
</comment>
<evidence type="ECO:0000256" key="8">
    <source>
        <dbReference type="ARBA" id="ARBA00023235"/>
    </source>
</evidence>
<dbReference type="NCBIfam" id="TIGR01179">
    <property type="entry name" value="galE"/>
    <property type="match status" value="1"/>
</dbReference>
<dbReference type="InterPro" id="IPR036291">
    <property type="entry name" value="NAD(P)-bd_dom_sf"/>
</dbReference>
<dbReference type="SUPFAM" id="SSF51735">
    <property type="entry name" value="NAD(P)-binding Rossmann-fold domains"/>
    <property type="match status" value="1"/>
</dbReference>
<evidence type="ECO:0000313" key="12">
    <source>
        <dbReference type="EMBL" id="QND70424.1"/>
    </source>
</evidence>
<reference evidence="13" key="1">
    <citation type="journal article" date="2020" name="Mol. Plant Microbe">
        <title>Rhizobial microsymbionts of the narrowly endemic Oxytropis species growing in Kamchatka are characterized by significant genetic diversity and possess a set of genes that are associated with T3SS and T6SS secretion systems and can affect the development of symbiosis.</title>
        <authorList>
            <person name="Safronova V."/>
            <person name="Guro P."/>
            <person name="Sazanova A."/>
            <person name="Kuznetsova I."/>
            <person name="Belimov A."/>
            <person name="Yakubov V."/>
            <person name="Chirak E."/>
            <person name="Afonin A."/>
            <person name="Gogolev Y."/>
            <person name="Andronov E."/>
            <person name="Tikhonovich I."/>
        </authorList>
    </citation>
    <scope>NUCLEOTIDE SEQUENCE [LARGE SCALE GENOMIC DNA]</scope>
    <source>
        <strain evidence="13">581</strain>
    </source>
</reference>
<dbReference type="GO" id="GO:0033499">
    <property type="term" value="P:galactose catabolic process via UDP-galactose, Leloir pathway"/>
    <property type="evidence" value="ECO:0007669"/>
    <property type="project" value="TreeGrafter"/>
</dbReference>
<sequence length="330" mass="35735">MIESRSVLVAGGAGYIGSHCCKALSEAGFVPICFDNLSTGHRDFVRWGPLVVGDVHDHALVAETLRRYDVVAVMHFAASSLVGESVADPEKYYLNNTVGTLSLLRAMRSADCLRLVFSSTGAVYGEASEGLIREDAPCIPVNPYGSSKHMIEQMLADYRRAYQMNSFVLRYFNASGADRSGYLGELRDPETHLIPRALMALQGHVSDFAVFGTDYGTPDGTAIRDYIHVADLATAHVSALHLLLQGHVGGRFNLGTGVGFSVAEILSAIAKVTGKQVPLTHKSRRTGDPAFLVADASAARDILGFRPQFSDIDSIVTDAWNWHRTAHPAR</sequence>
<evidence type="ECO:0000256" key="6">
    <source>
        <dbReference type="ARBA" id="ARBA00018569"/>
    </source>
</evidence>
<proteinExistence type="inferred from homology"/>
<dbReference type="EMBL" id="CP050292">
    <property type="protein sequence ID" value="QND70424.1"/>
    <property type="molecule type" value="Genomic_DNA"/>
</dbReference>
<dbReference type="GO" id="GO:0003978">
    <property type="term" value="F:UDP-glucose 4-epimerase activity"/>
    <property type="evidence" value="ECO:0007669"/>
    <property type="project" value="UniProtKB-UniRule"/>
</dbReference>
<evidence type="ECO:0000256" key="3">
    <source>
        <dbReference type="ARBA" id="ARBA00004947"/>
    </source>
</evidence>
<dbReference type="Pfam" id="PF01370">
    <property type="entry name" value="Epimerase"/>
    <property type="match status" value="1"/>
</dbReference>
<evidence type="ECO:0000256" key="10">
    <source>
        <dbReference type="RuleBase" id="RU366046"/>
    </source>
</evidence>
<keyword evidence="8 10" id="KW-0413">Isomerase</keyword>
<organism evidence="12 13">
    <name type="scientific">Tardiphaga robiniae</name>
    <dbReference type="NCBI Taxonomy" id="943830"/>
    <lineage>
        <taxon>Bacteria</taxon>
        <taxon>Pseudomonadati</taxon>
        <taxon>Pseudomonadota</taxon>
        <taxon>Alphaproteobacteria</taxon>
        <taxon>Hyphomicrobiales</taxon>
        <taxon>Nitrobacteraceae</taxon>
        <taxon>Tardiphaga</taxon>
    </lineage>
</organism>
<comment type="similarity">
    <text evidence="4 10">Belongs to the NAD(P)-dependent epimerase/dehydratase family.</text>
</comment>